<dbReference type="Pfam" id="PF26084">
    <property type="entry name" value="PWI_Topors"/>
    <property type="match status" value="1"/>
</dbReference>
<dbReference type="PANTHER" id="PTHR46077:SF1">
    <property type="entry name" value="TOP1 BINDING ARGININE_SERINE RICH PROTEIN, E3 UBIQUITIN LIGASE"/>
    <property type="match status" value="1"/>
</dbReference>
<dbReference type="SMART" id="SM00184">
    <property type="entry name" value="RING"/>
    <property type="match status" value="1"/>
</dbReference>
<dbReference type="InterPro" id="IPR013083">
    <property type="entry name" value="Znf_RING/FYVE/PHD"/>
</dbReference>
<dbReference type="EC" id="2.3.2.27" evidence="2"/>
<protein>
    <recommendedName>
        <fullName evidence="2">RING-type E3 ubiquitin transferase</fullName>
        <ecNumber evidence="2">2.3.2.27</ecNumber>
    </recommendedName>
</protein>
<dbReference type="Gene3D" id="3.30.40.10">
    <property type="entry name" value="Zinc/RING finger domain, C3HC4 (zinc finger)"/>
    <property type="match status" value="1"/>
</dbReference>
<dbReference type="PROSITE" id="PS00518">
    <property type="entry name" value="ZF_RING_1"/>
    <property type="match status" value="1"/>
</dbReference>
<dbReference type="CDD" id="cd16574">
    <property type="entry name" value="RING-HC_Topors"/>
    <property type="match status" value="1"/>
</dbReference>
<evidence type="ECO:0000256" key="5">
    <source>
        <dbReference type="ARBA" id="ARBA00022771"/>
    </source>
</evidence>
<feature type="compositionally biased region" description="Polar residues" evidence="10">
    <location>
        <begin position="27"/>
        <end position="39"/>
    </location>
</feature>
<evidence type="ECO:0000259" key="11">
    <source>
        <dbReference type="PROSITE" id="PS50089"/>
    </source>
</evidence>
<dbReference type="AlphaFoldDB" id="A0A2S2NC52"/>
<keyword evidence="3" id="KW-0808">Transferase</keyword>
<sequence>MSLLIKSEPDIVELSSDEESMALLSNGPPNTERGSSNTECRPPNTEPGPPNTERPSTPDTQCSICLDDLTNKCYSNSCWHLFCFECLKRWSISEPTCPLCKKAFSVIYHSFNDLGVHETYSVPLQARPLSPRMFIPPYNEMTVDVNRMFRMTLFMDIVRRNERMIRDINHIYDTDLNHNDNRRLVDANQDYSRPTLQRPIMGQATRIRVYVENAWAEPLPDLSGRFRDCSSAFYRNNPAQTYRLHSFILRDLVAIRETARIEGEPVPLLESDDVSVTNLIMRSLTSYEIRELHMINILRPFLFRQAPHFCHELYNFANSPYDIVGYDRNVQYIFRNRYSLLEDPPVPVRLIGPSFITMIEPPPIALPIPVAESSRRVIGETIVLDSDNEEAQLPILEVIVVSSSGDDSDVEILSHSFRSIEARNPAPIDQPSTSTGIRHSLDRPNNRYNLRRRRLLSPAISDSSNFIHPHSSVHGMPRVIYPSHARRRRPSLDSSSDDEESIAATRAKSKDNNNKKKKKPKKKKNKKIKLNNDSRSEIRSTNRSRSYSGSSSSSGDTDIRPNHSFTDIIL</sequence>
<feature type="region of interest" description="Disordered" evidence="10">
    <location>
        <begin position="486"/>
        <end position="570"/>
    </location>
</feature>
<evidence type="ECO:0000256" key="10">
    <source>
        <dbReference type="SAM" id="MobiDB-lite"/>
    </source>
</evidence>
<reference evidence="12" key="1">
    <citation type="submission" date="2018-04" db="EMBL/GenBank/DDBJ databases">
        <title>Transcriptome of Schizaphis graminum biotype I.</title>
        <authorList>
            <person name="Scully E.D."/>
            <person name="Geib S.M."/>
            <person name="Palmer N.A."/>
            <person name="Koch K."/>
            <person name="Bradshaw J."/>
            <person name="Heng-Moss T."/>
            <person name="Sarath G."/>
        </authorList>
    </citation>
    <scope>NUCLEOTIDE SEQUENCE</scope>
</reference>
<dbReference type="GO" id="GO:0006513">
    <property type="term" value="P:protein monoubiquitination"/>
    <property type="evidence" value="ECO:0007669"/>
    <property type="project" value="TreeGrafter"/>
</dbReference>
<evidence type="ECO:0000256" key="4">
    <source>
        <dbReference type="ARBA" id="ARBA00022723"/>
    </source>
</evidence>
<dbReference type="Pfam" id="PF13639">
    <property type="entry name" value="zf-RING_2"/>
    <property type="match status" value="1"/>
</dbReference>
<dbReference type="GO" id="GO:0000209">
    <property type="term" value="P:protein polyubiquitination"/>
    <property type="evidence" value="ECO:0007669"/>
    <property type="project" value="TreeGrafter"/>
</dbReference>
<evidence type="ECO:0000313" key="12">
    <source>
        <dbReference type="EMBL" id="MBY14356.1"/>
    </source>
</evidence>
<evidence type="ECO:0000256" key="9">
    <source>
        <dbReference type="PROSITE-ProRule" id="PRU00175"/>
    </source>
</evidence>
<keyword evidence="6" id="KW-0862">Zinc</keyword>
<feature type="domain" description="RING-type" evidence="11">
    <location>
        <begin position="62"/>
        <end position="101"/>
    </location>
</feature>
<keyword evidence="4" id="KW-0479">Metal-binding</keyword>
<feature type="region of interest" description="Disordered" evidence="10">
    <location>
        <begin position="423"/>
        <end position="448"/>
    </location>
</feature>
<feature type="compositionally biased region" description="Low complexity" evidence="10">
    <location>
        <begin position="541"/>
        <end position="554"/>
    </location>
</feature>
<dbReference type="InterPro" id="IPR058745">
    <property type="entry name" value="PWI_Topors"/>
</dbReference>
<evidence type="ECO:0000256" key="7">
    <source>
        <dbReference type="ARBA" id="ARBA00023015"/>
    </source>
</evidence>
<organism evidence="12">
    <name type="scientific">Schizaphis graminum</name>
    <name type="common">Green bug aphid</name>
    <dbReference type="NCBI Taxonomy" id="13262"/>
    <lineage>
        <taxon>Eukaryota</taxon>
        <taxon>Metazoa</taxon>
        <taxon>Ecdysozoa</taxon>
        <taxon>Arthropoda</taxon>
        <taxon>Hexapoda</taxon>
        <taxon>Insecta</taxon>
        <taxon>Pterygota</taxon>
        <taxon>Neoptera</taxon>
        <taxon>Paraneoptera</taxon>
        <taxon>Hemiptera</taxon>
        <taxon>Sternorrhyncha</taxon>
        <taxon>Aphidomorpha</taxon>
        <taxon>Aphidoidea</taxon>
        <taxon>Aphididae</taxon>
        <taxon>Aphidini</taxon>
        <taxon>Schizaphis</taxon>
    </lineage>
</organism>
<evidence type="ECO:0000256" key="1">
    <source>
        <dbReference type="ARBA" id="ARBA00000900"/>
    </source>
</evidence>
<gene>
    <name evidence="12" type="primary">Topors_0</name>
    <name evidence="12" type="ORF">g.167099</name>
</gene>
<dbReference type="InterPro" id="IPR001841">
    <property type="entry name" value="Znf_RING"/>
</dbReference>
<dbReference type="PANTHER" id="PTHR46077">
    <property type="entry name" value="E3 UBIQUITIN-PROTEIN LIGASE TOPORS"/>
    <property type="match status" value="1"/>
</dbReference>
<comment type="catalytic activity">
    <reaction evidence="1">
        <text>S-ubiquitinyl-[E2 ubiquitin-conjugating enzyme]-L-cysteine + [acceptor protein]-L-lysine = [E2 ubiquitin-conjugating enzyme]-L-cysteine + N(6)-ubiquitinyl-[acceptor protein]-L-lysine.</text>
        <dbReference type="EC" id="2.3.2.27"/>
    </reaction>
</comment>
<keyword evidence="8" id="KW-0804">Transcription</keyword>
<dbReference type="GO" id="GO:0061630">
    <property type="term" value="F:ubiquitin protein ligase activity"/>
    <property type="evidence" value="ECO:0007669"/>
    <property type="project" value="UniProtKB-EC"/>
</dbReference>
<dbReference type="EMBL" id="GGMR01001737">
    <property type="protein sequence ID" value="MBY14356.1"/>
    <property type="molecule type" value="Transcribed_RNA"/>
</dbReference>
<evidence type="ECO:0000256" key="2">
    <source>
        <dbReference type="ARBA" id="ARBA00012483"/>
    </source>
</evidence>
<proteinExistence type="predicted"/>
<accession>A0A2S2NC52</accession>
<feature type="compositionally biased region" description="Basic residues" evidence="10">
    <location>
        <begin position="515"/>
        <end position="529"/>
    </location>
</feature>
<name>A0A2S2NC52_SCHGA</name>
<feature type="region of interest" description="Disordered" evidence="10">
    <location>
        <begin position="17"/>
        <end position="57"/>
    </location>
</feature>
<evidence type="ECO:0000256" key="8">
    <source>
        <dbReference type="ARBA" id="ARBA00023163"/>
    </source>
</evidence>
<dbReference type="GO" id="GO:0008270">
    <property type="term" value="F:zinc ion binding"/>
    <property type="evidence" value="ECO:0007669"/>
    <property type="project" value="UniProtKB-KW"/>
</dbReference>
<feature type="compositionally biased region" description="Basic and acidic residues" evidence="10">
    <location>
        <begin position="530"/>
        <end position="540"/>
    </location>
</feature>
<dbReference type="InterPro" id="IPR058746">
    <property type="entry name" value="Znf_RING-type_Topors"/>
</dbReference>
<evidence type="ECO:0000256" key="6">
    <source>
        <dbReference type="ARBA" id="ARBA00022833"/>
    </source>
</evidence>
<keyword evidence="7" id="KW-0805">Transcription regulation</keyword>
<keyword evidence="5 9" id="KW-0863">Zinc-finger</keyword>
<dbReference type="InterPro" id="IPR017907">
    <property type="entry name" value="Znf_RING_CS"/>
</dbReference>
<dbReference type="SUPFAM" id="SSF57850">
    <property type="entry name" value="RING/U-box"/>
    <property type="match status" value="1"/>
</dbReference>
<dbReference type="PROSITE" id="PS50089">
    <property type="entry name" value="ZF_RING_2"/>
    <property type="match status" value="1"/>
</dbReference>
<evidence type="ECO:0000256" key="3">
    <source>
        <dbReference type="ARBA" id="ARBA00022679"/>
    </source>
</evidence>